<dbReference type="NCBIfam" id="NF006541">
    <property type="entry name" value="PRK09038.1"/>
    <property type="match status" value="1"/>
</dbReference>
<proteinExistence type="inferred from homology"/>
<dbReference type="InterPro" id="IPR036737">
    <property type="entry name" value="OmpA-like_sf"/>
</dbReference>
<gene>
    <name evidence="10" type="primary">motB_24</name>
    <name evidence="10" type="ORF">GALL_445850</name>
</gene>
<keyword evidence="5 8" id="KW-1133">Transmembrane helix</keyword>
<evidence type="ECO:0000256" key="4">
    <source>
        <dbReference type="ARBA" id="ARBA00022692"/>
    </source>
</evidence>
<dbReference type="PANTHER" id="PTHR30329:SF20">
    <property type="entry name" value="EXPORTED PROTEIN"/>
    <property type="match status" value="1"/>
</dbReference>
<reference evidence="10" key="1">
    <citation type="submission" date="2016-10" db="EMBL/GenBank/DDBJ databases">
        <title>Sequence of Gallionella enrichment culture.</title>
        <authorList>
            <person name="Poehlein A."/>
            <person name="Muehling M."/>
            <person name="Daniel R."/>
        </authorList>
    </citation>
    <scope>NUCLEOTIDE SEQUENCE</scope>
</reference>
<keyword evidence="6 8" id="KW-0472">Membrane</keyword>
<evidence type="ECO:0000256" key="5">
    <source>
        <dbReference type="ARBA" id="ARBA00022989"/>
    </source>
</evidence>
<dbReference type="InterPro" id="IPR025713">
    <property type="entry name" value="MotB-like_N_dom"/>
</dbReference>
<evidence type="ECO:0000256" key="3">
    <source>
        <dbReference type="ARBA" id="ARBA00022475"/>
    </source>
</evidence>
<protein>
    <submittedName>
        <fullName evidence="10">Motility protein B</fullName>
    </submittedName>
</protein>
<feature type="transmembrane region" description="Helical" evidence="8">
    <location>
        <begin position="20"/>
        <end position="37"/>
    </location>
</feature>
<dbReference type="SUPFAM" id="SSF103088">
    <property type="entry name" value="OmpA-like"/>
    <property type="match status" value="1"/>
</dbReference>
<dbReference type="Pfam" id="PF13677">
    <property type="entry name" value="MotB_plug"/>
    <property type="match status" value="1"/>
</dbReference>
<keyword evidence="4 8" id="KW-0812">Transmembrane</keyword>
<evidence type="ECO:0000256" key="8">
    <source>
        <dbReference type="SAM" id="Phobius"/>
    </source>
</evidence>
<dbReference type="InterPro" id="IPR006665">
    <property type="entry name" value="OmpA-like"/>
</dbReference>
<dbReference type="Pfam" id="PF00691">
    <property type="entry name" value="OmpA"/>
    <property type="match status" value="1"/>
</dbReference>
<name>A0A1J5Q1M2_9ZZZZ</name>
<sequence length="303" mass="32283">MGRKKAHEEHENHERWLVSYADFITLLFAFFVVMYSISSLNEGKYKVLSQTMVAAFTGQPTAPDPVQPGQPFSSVPSIVDLPPLPRPDKLKPVPLDKGPGGAQKSVGAQETEHTLRKVARQIEALLASAIRKGDVQVRMTPLGVVIDIHDTVLFPSGQDALTPQAQELLDQIAGVLQRVSYPIQVNGFTDDRPISTAQFRSNWALSAARAVSVVEMFIAQGVSPDQLVAAGYGQYHPVASNDSSQGRAANRRVSVVIVSPLSNANVTNTPIVPAQAAPEQVQATAAALPTPAAATTPSHGTAS</sequence>
<dbReference type="EMBL" id="MLJW01002740">
    <property type="protein sequence ID" value="OIQ73772.1"/>
    <property type="molecule type" value="Genomic_DNA"/>
</dbReference>
<evidence type="ECO:0000256" key="6">
    <source>
        <dbReference type="ARBA" id="ARBA00023136"/>
    </source>
</evidence>
<feature type="region of interest" description="Disordered" evidence="7">
    <location>
        <begin position="282"/>
        <end position="303"/>
    </location>
</feature>
<comment type="subcellular location">
    <subcellularLocation>
        <location evidence="1">Cell membrane</location>
        <topology evidence="1">Single-pass membrane protein</topology>
    </subcellularLocation>
</comment>
<feature type="region of interest" description="Disordered" evidence="7">
    <location>
        <begin position="86"/>
        <end position="111"/>
    </location>
</feature>
<feature type="domain" description="OmpA-like" evidence="9">
    <location>
        <begin position="141"/>
        <end position="261"/>
    </location>
</feature>
<evidence type="ECO:0000259" key="9">
    <source>
        <dbReference type="PROSITE" id="PS51123"/>
    </source>
</evidence>
<accession>A0A1J5Q1M2</accession>
<feature type="compositionally biased region" description="Low complexity" evidence="7">
    <location>
        <begin position="282"/>
        <end position="297"/>
    </location>
</feature>
<dbReference type="GO" id="GO:0005886">
    <property type="term" value="C:plasma membrane"/>
    <property type="evidence" value="ECO:0007669"/>
    <property type="project" value="UniProtKB-SubCell"/>
</dbReference>
<evidence type="ECO:0000313" key="10">
    <source>
        <dbReference type="EMBL" id="OIQ73772.1"/>
    </source>
</evidence>
<dbReference type="PANTHER" id="PTHR30329">
    <property type="entry name" value="STATOR ELEMENT OF FLAGELLAR MOTOR COMPLEX"/>
    <property type="match status" value="1"/>
</dbReference>
<dbReference type="Gene3D" id="3.30.1330.60">
    <property type="entry name" value="OmpA-like domain"/>
    <property type="match status" value="1"/>
</dbReference>
<evidence type="ECO:0000256" key="2">
    <source>
        <dbReference type="ARBA" id="ARBA00008914"/>
    </source>
</evidence>
<dbReference type="CDD" id="cd07185">
    <property type="entry name" value="OmpA_C-like"/>
    <property type="match status" value="1"/>
</dbReference>
<keyword evidence="3" id="KW-1003">Cell membrane</keyword>
<dbReference type="InterPro" id="IPR050330">
    <property type="entry name" value="Bact_OuterMem_StrucFunc"/>
</dbReference>
<dbReference type="PROSITE" id="PS51123">
    <property type="entry name" value="OMPA_2"/>
    <property type="match status" value="1"/>
</dbReference>
<dbReference type="AlphaFoldDB" id="A0A1J5Q1M2"/>
<comment type="caution">
    <text evidence="10">The sequence shown here is derived from an EMBL/GenBank/DDBJ whole genome shotgun (WGS) entry which is preliminary data.</text>
</comment>
<evidence type="ECO:0000256" key="1">
    <source>
        <dbReference type="ARBA" id="ARBA00004162"/>
    </source>
</evidence>
<evidence type="ECO:0000256" key="7">
    <source>
        <dbReference type="SAM" id="MobiDB-lite"/>
    </source>
</evidence>
<comment type="similarity">
    <text evidence="2">Belongs to the MotB family.</text>
</comment>
<organism evidence="10">
    <name type="scientific">mine drainage metagenome</name>
    <dbReference type="NCBI Taxonomy" id="410659"/>
    <lineage>
        <taxon>unclassified sequences</taxon>
        <taxon>metagenomes</taxon>
        <taxon>ecological metagenomes</taxon>
    </lineage>
</organism>